<dbReference type="PANTHER" id="PTHR30600">
    <property type="entry name" value="CYTOCHROME C PEROXIDASE-RELATED"/>
    <property type="match status" value="1"/>
</dbReference>
<dbReference type="HOGENOM" id="CLU_498435_0_0_5"/>
<dbReference type="InterPro" id="IPR009056">
    <property type="entry name" value="Cyt_c-like_dom"/>
</dbReference>
<evidence type="ECO:0000256" key="3">
    <source>
        <dbReference type="ARBA" id="ARBA00023004"/>
    </source>
</evidence>
<dbReference type="Pfam" id="PF21419">
    <property type="entry name" value="RoxA-like_Cyt-c"/>
    <property type="match status" value="1"/>
</dbReference>
<evidence type="ECO:0000313" key="7">
    <source>
        <dbReference type="Proteomes" id="UP000006512"/>
    </source>
</evidence>
<dbReference type="InterPro" id="IPR051395">
    <property type="entry name" value="Cytochrome_c_Peroxidase/MauG"/>
</dbReference>
<dbReference type="AlphaFoldDB" id="F4QNS6"/>
<dbReference type="STRING" id="715226.ABI_23970"/>
<keyword evidence="7" id="KW-1185">Reference proteome</keyword>
<dbReference type="GO" id="GO:0020037">
    <property type="term" value="F:heme binding"/>
    <property type="evidence" value="ECO:0007669"/>
    <property type="project" value="InterPro"/>
</dbReference>
<dbReference type="GO" id="GO:0009055">
    <property type="term" value="F:electron transfer activity"/>
    <property type="evidence" value="ECO:0007669"/>
    <property type="project" value="InterPro"/>
</dbReference>
<keyword evidence="1 4" id="KW-0349">Heme</keyword>
<keyword evidence="2 4" id="KW-0479">Metal-binding</keyword>
<dbReference type="Proteomes" id="UP000006512">
    <property type="component" value="Unassembled WGS sequence"/>
</dbReference>
<gene>
    <name evidence="6" type="ORF">ABI_23970</name>
</gene>
<evidence type="ECO:0000256" key="1">
    <source>
        <dbReference type="ARBA" id="ARBA00022617"/>
    </source>
</evidence>
<dbReference type="GO" id="GO:0004130">
    <property type="term" value="F:cytochrome-c peroxidase activity"/>
    <property type="evidence" value="ECO:0007669"/>
    <property type="project" value="TreeGrafter"/>
</dbReference>
<sequence>MTFGKHAWTAAAVATAAVAGLVLWSSLAATSSVLLPARLPDDAAERGAVYFYAEDFGGLSAHSLETHALPWRLSAAALVVEARRRQPDLPLSRATLDDELARFGFLHPQSLGNWPGRKALVASALPLGMTYGEVQILPGVPVTVSNLGCASCHAGATYDKRGRPVPQTAWLGAPNTSLNLELYTSAVYDAYVASVDDPDALMAAVRILFPEMSVRERWALRNLVLPRVRDRLKDLKAEGRALPFPNGSPGATNGVAALKLALDVPMDGGGKSEYGVTSIPDLGLRTFRTSLLYDGAYAPAGTKARMMGTRDITPQHVKSLATITTFFSVPSMGISPKRASGNIRKADDIYAFLGSYRPQPFPGTADERAAARGSEVYRQACAACHGSYDDSGATPRLVSFPNWAGDVGTDPARARAFSPELSRAVNATAYGKPMTASATGLYAAPPLSGLWATAPYLHNGSVPSLAALLGLAPRPGRFMVGGHRLNFDTVGIDLTANGSYPAGYVPWSQPWVLETSAPGYGSGGHDFGAELKPAQKRDLIAYLKKL</sequence>
<accession>F4QNS6</accession>
<protein>
    <submittedName>
        <fullName evidence="6">Uncharacterized protein y4iJ</fullName>
    </submittedName>
</protein>
<organism evidence="6 7">
    <name type="scientific">Asticcacaulis biprosthecium C19</name>
    <dbReference type="NCBI Taxonomy" id="715226"/>
    <lineage>
        <taxon>Bacteria</taxon>
        <taxon>Pseudomonadati</taxon>
        <taxon>Pseudomonadota</taxon>
        <taxon>Alphaproteobacteria</taxon>
        <taxon>Caulobacterales</taxon>
        <taxon>Caulobacteraceae</taxon>
        <taxon>Asticcacaulis</taxon>
    </lineage>
</organism>
<dbReference type="RefSeq" id="WP_006273168.1">
    <property type="nucleotide sequence ID" value="NZ_GL883078.1"/>
</dbReference>
<dbReference type="PROSITE" id="PS51007">
    <property type="entry name" value="CYTC"/>
    <property type="match status" value="1"/>
</dbReference>
<name>F4QNS6_9CAUL</name>
<dbReference type="GO" id="GO:0046872">
    <property type="term" value="F:metal ion binding"/>
    <property type="evidence" value="ECO:0007669"/>
    <property type="project" value="UniProtKB-KW"/>
</dbReference>
<feature type="domain" description="Cytochrome c" evidence="5">
    <location>
        <begin position="368"/>
        <end position="546"/>
    </location>
</feature>
<dbReference type="Pfam" id="PF13442">
    <property type="entry name" value="Cytochrome_CBB3"/>
    <property type="match status" value="1"/>
</dbReference>
<dbReference type="eggNOG" id="COG1858">
    <property type="taxonomic scope" value="Bacteria"/>
</dbReference>
<dbReference type="SUPFAM" id="SSF46626">
    <property type="entry name" value="Cytochrome c"/>
    <property type="match status" value="1"/>
</dbReference>
<dbReference type="EMBL" id="GL883078">
    <property type="protein sequence ID" value="EGF90984.1"/>
    <property type="molecule type" value="Genomic_DNA"/>
</dbReference>
<proteinExistence type="predicted"/>
<evidence type="ECO:0000256" key="2">
    <source>
        <dbReference type="ARBA" id="ARBA00022723"/>
    </source>
</evidence>
<evidence type="ECO:0000256" key="4">
    <source>
        <dbReference type="PROSITE-ProRule" id="PRU00433"/>
    </source>
</evidence>
<reference evidence="7" key="1">
    <citation type="submission" date="2011-03" db="EMBL/GenBank/DDBJ databases">
        <title>Draft genome sequence of Brevundimonas diminuta.</title>
        <authorList>
            <person name="Brown P.J.B."/>
            <person name="Buechlein A."/>
            <person name="Hemmerich C."/>
            <person name="Brun Y.V."/>
        </authorList>
    </citation>
    <scope>NUCLEOTIDE SEQUENCE [LARGE SCALE GENOMIC DNA]</scope>
    <source>
        <strain evidence="7">C19</strain>
    </source>
</reference>
<dbReference type="Gene3D" id="1.10.760.10">
    <property type="entry name" value="Cytochrome c-like domain"/>
    <property type="match status" value="1"/>
</dbReference>
<dbReference type="OrthoDB" id="417271at2"/>
<dbReference type="PANTHER" id="PTHR30600:SF9">
    <property type="entry name" value="BLR7738 PROTEIN"/>
    <property type="match status" value="1"/>
</dbReference>
<keyword evidence="3 4" id="KW-0408">Iron</keyword>
<evidence type="ECO:0000259" key="5">
    <source>
        <dbReference type="PROSITE" id="PS51007"/>
    </source>
</evidence>
<dbReference type="InterPro" id="IPR036909">
    <property type="entry name" value="Cyt_c-like_dom_sf"/>
</dbReference>
<evidence type="ECO:0000313" key="6">
    <source>
        <dbReference type="EMBL" id="EGF90984.1"/>
    </source>
</evidence>